<protein>
    <submittedName>
        <fullName evidence="3">Biotin--[acetyl-CoA-carboxylase] ligase</fullName>
    </submittedName>
</protein>
<dbReference type="OrthoDB" id="9807064at2"/>
<dbReference type="SUPFAM" id="SSF55681">
    <property type="entry name" value="Class II aaRS and biotin synthetases"/>
    <property type="match status" value="1"/>
</dbReference>
<dbReference type="RefSeq" id="WP_073554965.1">
    <property type="nucleotide sequence ID" value="NZ_MRCA01000001.1"/>
</dbReference>
<evidence type="ECO:0000256" key="1">
    <source>
        <dbReference type="ARBA" id="ARBA00022598"/>
    </source>
</evidence>
<dbReference type="Gene3D" id="3.30.930.10">
    <property type="entry name" value="Bira Bifunctional Protein, Domain 2"/>
    <property type="match status" value="1"/>
</dbReference>
<accession>A0A1U7H668</accession>
<dbReference type="AlphaFoldDB" id="A0A1U7H668"/>
<feature type="domain" description="BPL/LPL catalytic" evidence="2">
    <location>
        <begin position="15"/>
        <end position="197"/>
    </location>
</feature>
<dbReference type="CDD" id="cd16442">
    <property type="entry name" value="BPL"/>
    <property type="match status" value="1"/>
</dbReference>
<reference evidence="3 4" key="1">
    <citation type="submission" date="2016-11" db="EMBL/GenBank/DDBJ databases">
        <title>Draft Genome Sequences of Nine Cyanobacterial Strains from Diverse Habitats.</title>
        <authorList>
            <person name="Zhu T."/>
            <person name="Hou S."/>
            <person name="Lu X."/>
            <person name="Hess W.R."/>
        </authorList>
    </citation>
    <scope>NUCLEOTIDE SEQUENCE [LARGE SCALE GENOMIC DNA]</scope>
    <source>
        <strain evidence="3 4">NIES-592</strain>
    </source>
</reference>
<dbReference type="Proteomes" id="UP000186391">
    <property type="component" value="Unassembled WGS sequence"/>
</dbReference>
<evidence type="ECO:0000259" key="2">
    <source>
        <dbReference type="PROSITE" id="PS51733"/>
    </source>
</evidence>
<dbReference type="EMBL" id="MRCA01000001">
    <property type="protein sequence ID" value="OKH16798.1"/>
    <property type="molecule type" value="Genomic_DNA"/>
</dbReference>
<dbReference type="InterPro" id="IPR045864">
    <property type="entry name" value="aa-tRNA-synth_II/BPL/LPL"/>
</dbReference>
<keyword evidence="4" id="KW-1185">Reference proteome</keyword>
<dbReference type="PANTHER" id="PTHR12835:SF5">
    <property type="entry name" value="BIOTIN--PROTEIN LIGASE"/>
    <property type="match status" value="1"/>
</dbReference>
<proteinExistence type="predicted"/>
<name>A0A1U7H668_9CYAN</name>
<dbReference type="InterPro" id="IPR004408">
    <property type="entry name" value="Biotin_CoA_COase_ligase"/>
</dbReference>
<dbReference type="GO" id="GO:0004077">
    <property type="term" value="F:biotin--[biotin carboxyl-carrier protein] ligase activity"/>
    <property type="evidence" value="ECO:0007669"/>
    <property type="project" value="InterPro"/>
</dbReference>
<gene>
    <name evidence="3" type="ORF">NIES592_02340</name>
</gene>
<dbReference type="PROSITE" id="PS51733">
    <property type="entry name" value="BPL_LPL_CATALYTIC"/>
    <property type="match status" value="1"/>
</dbReference>
<comment type="caution">
    <text evidence="3">The sequence shown here is derived from an EMBL/GenBank/DDBJ whole genome shotgun (WGS) entry which is preliminary data.</text>
</comment>
<keyword evidence="1 3" id="KW-0436">Ligase</keyword>
<evidence type="ECO:0000313" key="3">
    <source>
        <dbReference type="EMBL" id="OKH16798.1"/>
    </source>
</evidence>
<dbReference type="GO" id="GO:0005737">
    <property type="term" value="C:cytoplasm"/>
    <property type="evidence" value="ECO:0007669"/>
    <property type="project" value="TreeGrafter"/>
</dbReference>
<evidence type="ECO:0000313" key="4">
    <source>
        <dbReference type="Proteomes" id="UP000186391"/>
    </source>
</evidence>
<dbReference type="PANTHER" id="PTHR12835">
    <property type="entry name" value="BIOTIN PROTEIN LIGASE"/>
    <property type="match status" value="1"/>
</dbReference>
<sequence length="271" mass="29633">MGLDQQRLEVALKSERQYIYLPFHLHIFESVASTNQTLWELLEQGAKDGTVAIATQQTAGRGQWGRNWISPMGGLYLSVLITPNIAASHSYQLTLATAWGIANQLRKSGVDVGIKWPNDLVINRRKLGGILTETKVHQGRITQAVIGVGINWMNPVPETGINLEMWQAAKEPKLIPCLEVLAAKILLGIESGIQSLLQEGVNILLTRYQQLLANVGDRVYVNNLAGTIVGVTPTGELHVIMDTSESSQATKPEIYLQPGIISLGYCTSPSQ</sequence>
<dbReference type="Pfam" id="PF03099">
    <property type="entry name" value="BPL_LplA_LipB"/>
    <property type="match status" value="1"/>
</dbReference>
<dbReference type="NCBIfam" id="TIGR00121">
    <property type="entry name" value="birA_ligase"/>
    <property type="match status" value="1"/>
</dbReference>
<organism evidence="3 4">
    <name type="scientific">Fischerella major NIES-592</name>
    <dbReference type="NCBI Taxonomy" id="210994"/>
    <lineage>
        <taxon>Bacteria</taxon>
        <taxon>Bacillati</taxon>
        <taxon>Cyanobacteriota</taxon>
        <taxon>Cyanophyceae</taxon>
        <taxon>Nostocales</taxon>
        <taxon>Hapalosiphonaceae</taxon>
        <taxon>Fischerella</taxon>
    </lineage>
</organism>
<dbReference type="InterPro" id="IPR004143">
    <property type="entry name" value="BPL_LPL_catalytic"/>
</dbReference>